<proteinExistence type="predicted"/>
<feature type="non-terminal residue" evidence="1">
    <location>
        <position position="1"/>
    </location>
</feature>
<reference evidence="2" key="1">
    <citation type="submission" date="2016-11" db="EMBL/GenBank/DDBJ databases">
        <authorList>
            <person name="Varghese N."/>
            <person name="Submissions S."/>
        </authorList>
    </citation>
    <scope>NUCLEOTIDE SEQUENCE [LARGE SCALE GENOMIC DNA]</scope>
    <source>
        <strain evidence="2">DSM 26134</strain>
    </source>
</reference>
<accession>A0A1M6TXP3</accession>
<name>A0A1M6TXP3_REIAG</name>
<evidence type="ECO:0000313" key="1">
    <source>
        <dbReference type="EMBL" id="SHK61709.1"/>
    </source>
</evidence>
<dbReference type="EMBL" id="FRAA01000006">
    <property type="protein sequence ID" value="SHK61709.1"/>
    <property type="molecule type" value="Genomic_DNA"/>
</dbReference>
<protein>
    <submittedName>
        <fullName evidence="1">Uncharacterized protein</fullName>
    </submittedName>
</protein>
<dbReference type="Proteomes" id="UP000184474">
    <property type="component" value="Unassembled WGS sequence"/>
</dbReference>
<sequence length="146" mass="16675">IIHERYREWQIEQSPLVISTERDCPWQVCDEKSRSDSTALSNSLCQQSMRLLVVAQDSRPVYSVGVTVVFSGCQQTVKGRNYLPRNLLSPSTIYSLGSRLAYHVISTAGEIYVRYPTYALTCVKSILYMTQISRRNPIFTLPYSNN</sequence>
<organism evidence="1 2">
    <name type="scientific">Reichenbachiella agariperforans</name>
    <dbReference type="NCBI Taxonomy" id="156994"/>
    <lineage>
        <taxon>Bacteria</taxon>
        <taxon>Pseudomonadati</taxon>
        <taxon>Bacteroidota</taxon>
        <taxon>Cytophagia</taxon>
        <taxon>Cytophagales</taxon>
        <taxon>Reichenbachiellaceae</taxon>
        <taxon>Reichenbachiella</taxon>
    </lineage>
</organism>
<gene>
    <name evidence="1" type="ORF">SAMN04488028_106223</name>
</gene>
<dbReference type="AlphaFoldDB" id="A0A1M6TXP3"/>
<keyword evidence="2" id="KW-1185">Reference proteome</keyword>
<evidence type="ECO:0000313" key="2">
    <source>
        <dbReference type="Proteomes" id="UP000184474"/>
    </source>
</evidence>